<gene>
    <name evidence="2" type="ORF">Hyperionvirus20_17</name>
</gene>
<sequence length="168" mass="19201">MKSVVSQFVGKHEMLQFLIYPFVSGGGMMGSLAVGKGDWDRVVKKLAKSKCVEKEVKSYVYRDLEMSLEGNDNDYVVVHRNIVHVSGDDKHLLVIVNEKIVDNESFPKLNEYHEEVEKRIKLYRFGSVSLSLVTGEGGSSVEMRFQYREKNLENIMKDLTFVFDILGD</sequence>
<keyword evidence="1" id="KW-1133">Transmembrane helix</keyword>
<keyword evidence="1" id="KW-0812">Transmembrane</keyword>
<name>A0A3G5AFT1_9VIRU</name>
<evidence type="ECO:0000313" key="2">
    <source>
        <dbReference type="EMBL" id="AYV84239.1"/>
    </source>
</evidence>
<accession>A0A3G5AFT1</accession>
<feature type="transmembrane region" description="Helical" evidence="1">
    <location>
        <begin position="17"/>
        <end position="35"/>
    </location>
</feature>
<keyword evidence="1" id="KW-0472">Membrane</keyword>
<organism evidence="2">
    <name type="scientific">Hyperionvirus sp</name>
    <dbReference type="NCBI Taxonomy" id="2487770"/>
    <lineage>
        <taxon>Viruses</taxon>
        <taxon>Varidnaviria</taxon>
        <taxon>Bamfordvirae</taxon>
        <taxon>Nucleocytoviricota</taxon>
        <taxon>Megaviricetes</taxon>
        <taxon>Imitervirales</taxon>
        <taxon>Mimiviridae</taxon>
        <taxon>Klosneuvirinae</taxon>
    </lineage>
</organism>
<reference evidence="2" key="1">
    <citation type="submission" date="2018-10" db="EMBL/GenBank/DDBJ databases">
        <title>Hidden diversity of soil giant viruses.</title>
        <authorList>
            <person name="Schulz F."/>
            <person name="Alteio L."/>
            <person name="Goudeau D."/>
            <person name="Ryan E.M."/>
            <person name="Malmstrom R.R."/>
            <person name="Blanchard J."/>
            <person name="Woyke T."/>
        </authorList>
    </citation>
    <scope>NUCLEOTIDE SEQUENCE</scope>
    <source>
        <strain evidence="2">HYV1</strain>
    </source>
</reference>
<protein>
    <submittedName>
        <fullName evidence="2">Uncharacterized protein</fullName>
    </submittedName>
</protein>
<evidence type="ECO:0000256" key="1">
    <source>
        <dbReference type="SAM" id="Phobius"/>
    </source>
</evidence>
<dbReference type="EMBL" id="MK072402">
    <property type="protein sequence ID" value="AYV84239.1"/>
    <property type="molecule type" value="Genomic_DNA"/>
</dbReference>
<proteinExistence type="predicted"/>